<dbReference type="Proteomes" id="UP001576780">
    <property type="component" value="Unassembled WGS sequence"/>
</dbReference>
<evidence type="ECO:0000256" key="1">
    <source>
        <dbReference type="ARBA" id="ARBA00004613"/>
    </source>
</evidence>
<sequence>MKSLPSTDGDTITIDLARVGNLSVRGLNGDDVIQGSSSNDVMNGNVGNDILLGGDGNDLLRGGKNNDLLFGGEGNDQLVGDFGQDILTGNAGNDLFILRVNTSSTSVADADVIADFTAGQDAIVLTNGLGFAEIALDALGSNTAIRVVATGQILGVVSGVQSTALSAGNFTTLPGEPTFG</sequence>
<dbReference type="InterPro" id="IPR018511">
    <property type="entry name" value="Hemolysin-typ_Ca-bd_CS"/>
</dbReference>
<dbReference type="PANTHER" id="PTHR38340">
    <property type="entry name" value="S-LAYER PROTEIN"/>
    <property type="match status" value="1"/>
</dbReference>
<evidence type="ECO:0000313" key="3">
    <source>
        <dbReference type="EMBL" id="MFB2833226.1"/>
    </source>
</evidence>
<dbReference type="InterPro" id="IPR011049">
    <property type="entry name" value="Serralysin-like_metalloprot_C"/>
</dbReference>
<dbReference type="PRINTS" id="PR00313">
    <property type="entry name" value="CABNDNGRPT"/>
</dbReference>
<proteinExistence type="predicted"/>
<dbReference type="InterPro" id="IPR001343">
    <property type="entry name" value="Hemolysn_Ca-bd"/>
</dbReference>
<dbReference type="EMBL" id="JBHFNT010000017">
    <property type="protein sequence ID" value="MFB2833226.1"/>
    <property type="molecule type" value="Genomic_DNA"/>
</dbReference>
<reference evidence="3 4" key="1">
    <citation type="submission" date="2024-09" db="EMBL/GenBank/DDBJ databases">
        <title>Floridaenema gen nov. (Aerosakkonemataceae, Aerosakkonematales ord. nov., Cyanobacteria) from benthic tropical and subtropical fresh waters, with the description of four new species.</title>
        <authorList>
            <person name="Moretto J.A."/>
            <person name="Berthold D.E."/>
            <person name="Lefler F.W."/>
            <person name="Huang I.-S."/>
            <person name="Laughinghouse H. IV."/>
        </authorList>
    </citation>
    <scope>NUCLEOTIDE SEQUENCE [LARGE SCALE GENOMIC DNA]</scope>
    <source>
        <strain evidence="3 4">BLCC-F167</strain>
    </source>
</reference>
<dbReference type="Gene3D" id="2.150.10.10">
    <property type="entry name" value="Serralysin-like metalloprotease, C-terminal"/>
    <property type="match status" value="1"/>
</dbReference>
<dbReference type="RefSeq" id="WP_413275689.1">
    <property type="nucleotide sequence ID" value="NZ_JBHFNT010000017.1"/>
</dbReference>
<keyword evidence="4" id="KW-1185">Reference proteome</keyword>
<dbReference type="InterPro" id="IPR050557">
    <property type="entry name" value="RTX_toxin/Mannuronan_C5-epim"/>
</dbReference>
<dbReference type="Pfam" id="PF00353">
    <property type="entry name" value="HemolysinCabind"/>
    <property type="match status" value="1"/>
</dbReference>
<evidence type="ECO:0000313" key="4">
    <source>
        <dbReference type="Proteomes" id="UP001576780"/>
    </source>
</evidence>
<dbReference type="PROSITE" id="PS00330">
    <property type="entry name" value="HEMOLYSIN_CALCIUM"/>
    <property type="match status" value="1"/>
</dbReference>
<comment type="caution">
    <text evidence="3">The sequence shown here is derived from an EMBL/GenBank/DDBJ whole genome shotgun (WGS) entry which is preliminary data.</text>
</comment>
<keyword evidence="2" id="KW-0964">Secreted</keyword>
<dbReference type="PANTHER" id="PTHR38340:SF1">
    <property type="entry name" value="S-LAYER PROTEIN"/>
    <property type="match status" value="1"/>
</dbReference>
<protein>
    <submittedName>
        <fullName evidence="3">Calcium-binding protein</fullName>
    </submittedName>
</protein>
<accession>A0ABV4WDS4</accession>
<name>A0ABV4WDS4_9CYAN</name>
<comment type="subcellular location">
    <subcellularLocation>
        <location evidence="1">Secreted</location>
    </subcellularLocation>
</comment>
<organism evidence="3 4">
    <name type="scientific">Floridaenema evergladense BLCC-F167</name>
    <dbReference type="NCBI Taxonomy" id="3153639"/>
    <lineage>
        <taxon>Bacteria</taxon>
        <taxon>Bacillati</taxon>
        <taxon>Cyanobacteriota</taxon>
        <taxon>Cyanophyceae</taxon>
        <taxon>Oscillatoriophycideae</taxon>
        <taxon>Aerosakkonematales</taxon>
        <taxon>Aerosakkonemataceae</taxon>
        <taxon>Floridanema</taxon>
        <taxon>Floridanema evergladense</taxon>
    </lineage>
</organism>
<evidence type="ECO:0000256" key="2">
    <source>
        <dbReference type="ARBA" id="ARBA00022525"/>
    </source>
</evidence>
<dbReference type="SUPFAM" id="SSF51120">
    <property type="entry name" value="beta-Roll"/>
    <property type="match status" value="1"/>
</dbReference>
<gene>
    <name evidence="3" type="ORF">ACE1CA_01690</name>
</gene>